<dbReference type="PANTHER" id="PTHR47505">
    <property type="entry name" value="DNA UTILIZATION PROTEIN YHGH"/>
    <property type="match status" value="1"/>
</dbReference>
<dbReference type="CDD" id="cd06223">
    <property type="entry name" value="PRTases_typeI"/>
    <property type="match status" value="1"/>
</dbReference>
<dbReference type="SUPFAM" id="SSF53271">
    <property type="entry name" value="PRTase-like"/>
    <property type="match status" value="1"/>
</dbReference>
<feature type="domain" description="Phosphoribosyltransferase" evidence="2">
    <location>
        <begin position="139"/>
        <end position="227"/>
    </location>
</feature>
<dbReference type="Gene3D" id="3.40.50.2020">
    <property type="match status" value="1"/>
</dbReference>
<keyword evidence="4" id="KW-1185">Reference proteome</keyword>
<sequence>MIKRLRGFAQSGSLWWGQCLLCRQDCQQQPLICRQCREALPGLKHPCPLCAFPLPQQGAHCGHCQRHPPAWDRMRVLADYEYPFEQLIQRLKYQHQRLAGRLLGQLLAERISPPLPEVILPVPLHWWRRWRRGYNQAEEIARGLASRLPVAIDCRSLRRIRATPAQARLSRKARRRNLHRAFRLAPVHYRHVALLDDVITTGSTMNELVGLLRRQGVETIEVWALCRTLEH</sequence>
<comment type="similarity">
    <text evidence="1">Belongs to the ComF/GntX family.</text>
</comment>
<dbReference type="EMBL" id="BAABCX010000003">
    <property type="protein sequence ID" value="GAA3544492.1"/>
    <property type="molecule type" value="Genomic_DNA"/>
</dbReference>
<comment type="caution">
    <text evidence="3">The sequence shown here is derived from an EMBL/GenBank/DDBJ whole genome shotgun (WGS) entry which is preliminary data.</text>
</comment>
<dbReference type="InterPro" id="IPR000836">
    <property type="entry name" value="PRTase_dom"/>
</dbReference>
<dbReference type="Proteomes" id="UP001500795">
    <property type="component" value="Unassembled WGS sequence"/>
</dbReference>
<accession>A0ABP6W2W9</accession>
<evidence type="ECO:0000256" key="1">
    <source>
        <dbReference type="ARBA" id="ARBA00008007"/>
    </source>
</evidence>
<proteinExistence type="inferred from homology"/>
<dbReference type="PANTHER" id="PTHR47505:SF1">
    <property type="entry name" value="DNA UTILIZATION PROTEIN YHGH"/>
    <property type="match status" value="1"/>
</dbReference>
<dbReference type="InterPro" id="IPR029057">
    <property type="entry name" value="PRTase-like"/>
</dbReference>
<dbReference type="InterPro" id="IPR051910">
    <property type="entry name" value="ComF/GntX_DNA_util-trans"/>
</dbReference>
<gene>
    <name evidence="3" type="ORF">GCM10022394_25660</name>
</gene>
<name>A0ABP6W2W9_9GAMM</name>
<protein>
    <submittedName>
        <fullName evidence="3">ComF family protein</fullName>
    </submittedName>
</protein>
<organism evidence="3 4">
    <name type="scientific">Zobellella aerophila</name>
    <dbReference type="NCBI Taxonomy" id="870480"/>
    <lineage>
        <taxon>Bacteria</taxon>
        <taxon>Pseudomonadati</taxon>
        <taxon>Pseudomonadota</taxon>
        <taxon>Gammaproteobacteria</taxon>
        <taxon>Aeromonadales</taxon>
        <taxon>Aeromonadaceae</taxon>
        <taxon>Zobellella</taxon>
    </lineage>
</organism>
<evidence type="ECO:0000313" key="4">
    <source>
        <dbReference type="Proteomes" id="UP001500795"/>
    </source>
</evidence>
<evidence type="ECO:0000259" key="2">
    <source>
        <dbReference type="Pfam" id="PF00156"/>
    </source>
</evidence>
<dbReference type="Pfam" id="PF00156">
    <property type="entry name" value="Pribosyltran"/>
    <property type="match status" value="1"/>
</dbReference>
<dbReference type="RefSeq" id="WP_344958630.1">
    <property type="nucleotide sequence ID" value="NZ_BAABCX010000003.1"/>
</dbReference>
<reference evidence="4" key="1">
    <citation type="journal article" date="2019" name="Int. J. Syst. Evol. Microbiol.">
        <title>The Global Catalogue of Microorganisms (GCM) 10K type strain sequencing project: providing services to taxonomists for standard genome sequencing and annotation.</title>
        <authorList>
            <consortium name="The Broad Institute Genomics Platform"/>
            <consortium name="The Broad Institute Genome Sequencing Center for Infectious Disease"/>
            <person name="Wu L."/>
            <person name="Ma J."/>
        </authorList>
    </citation>
    <scope>NUCLEOTIDE SEQUENCE [LARGE SCALE GENOMIC DNA]</scope>
    <source>
        <strain evidence="4">JCM 17110</strain>
    </source>
</reference>
<evidence type="ECO:0000313" key="3">
    <source>
        <dbReference type="EMBL" id="GAA3544492.1"/>
    </source>
</evidence>